<reference evidence="2" key="1">
    <citation type="journal article" date="2015" name="Nature">
        <title>Complex archaea that bridge the gap between prokaryotes and eukaryotes.</title>
        <authorList>
            <person name="Spang A."/>
            <person name="Saw J.H."/>
            <person name="Jorgensen S.L."/>
            <person name="Zaremba-Niedzwiedzka K."/>
            <person name="Martijn J."/>
            <person name="Lind A.E."/>
            <person name="van Eijk R."/>
            <person name="Schleper C."/>
            <person name="Guy L."/>
            <person name="Ettema T.J."/>
        </authorList>
    </citation>
    <scope>NUCLEOTIDE SEQUENCE</scope>
</reference>
<dbReference type="Pfam" id="PF01568">
    <property type="entry name" value="Molydop_binding"/>
    <property type="match status" value="1"/>
</dbReference>
<dbReference type="Gene3D" id="2.40.40.20">
    <property type="match status" value="1"/>
</dbReference>
<dbReference type="SUPFAM" id="SSF50692">
    <property type="entry name" value="ADC-like"/>
    <property type="match status" value="1"/>
</dbReference>
<dbReference type="PANTHER" id="PTHR43742:SF2">
    <property type="entry name" value="ASSIMILATORY NITRATE REDUCTASE CATALYTIC SUBUNIT"/>
    <property type="match status" value="1"/>
</dbReference>
<evidence type="ECO:0000259" key="1">
    <source>
        <dbReference type="Pfam" id="PF01568"/>
    </source>
</evidence>
<dbReference type="AlphaFoldDB" id="A0A0F8ZG98"/>
<dbReference type="GO" id="GO:0043546">
    <property type="term" value="F:molybdopterin cofactor binding"/>
    <property type="evidence" value="ECO:0007669"/>
    <property type="project" value="InterPro"/>
</dbReference>
<feature type="non-terminal residue" evidence="2">
    <location>
        <position position="1"/>
    </location>
</feature>
<dbReference type="InterPro" id="IPR009010">
    <property type="entry name" value="Asp_de-COase-like_dom_sf"/>
</dbReference>
<dbReference type="InterPro" id="IPR006657">
    <property type="entry name" value="MoPterin_dinucl-bd_dom"/>
</dbReference>
<gene>
    <name evidence="2" type="ORF">LCGC14_2777650</name>
</gene>
<sequence length="163" mass="17934">FRNLARFMQKDTGLGTLESLRAEIDSTLKYDFDKSKANLRFNPVDFTMAEETDGEYPLRMVIGNLMQHSGSLTTLSRSLETVVSDAFVQINKADAKALDIGDEGFIKVASRRGEVTLKAKVTDEVPEGMLYVPSHFPHAKVHVLTYPSTNGAVGIVAVKAEKV</sequence>
<evidence type="ECO:0000313" key="2">
    <source>
        <dbReference type="EMBL" id="KKK85005.1"/>
    </source>
</evidence>
<accession>A0A0F8ZG98</accession>
<dbReference type="EMBL" id="LAZR01051506">
    <property type="protein sequence ID" value="KKK85005.1"/>
    <property type="molecule type" value="Genomic_DNA"/>
</dbReference>
<dbReference type="InterPro" id="IPR050612">
    <property type="entry name" value="Prok_Mopterin_Oxidored"/>
</dbReference>
<feature type="domain" description="Molybdopterin dinucleotide-binding" evidence="1">
    <location>
        <begin position="68"/>
        <end position="157"/>
    </location>
</feature>
<proteinExistence type="predicted"/>
<protein>
    <recommendedName>
        <fullName evidence="1">Molybdopterin dinucleotide-binding domain-containing protein</fullName>
    </recommendedName>
</protein>
<organism evidence="2">
    <name type="scientific">marine sediment metagenome</name>
    <dbReference type="NCBI Taxonomy" id="412755"/>
    <lineage>
        <taxon>unclassified sequences</taxon>
        <taxon>metagenomes</taxon>
        <taxon>ecological metagenomes</taxon>
    </lineage>
</organism>
<dbReference type="PANTHER" id="PTHR43742">
    <property type="entry name" value="TRIMETHYLAMINE-N-OXIDE REDUCTASE"/>
    <property type="match status" value="1"/>
</dbReference>
<dbReference type="GO" id="GO:0016491">
    <property type="term" value="F:oxidoreductase activity"/>
    <property type="evidence" value="ECO:0007669"/>
    <property type="project" value="InterPro"/>
</dbReference>
<name>A0A0F8ZG98_9ZZZZ</name>
<comment type="caution">
    <text evidence="2">The sequence shown here is derived from an EMBL/GenBank/DDBJ whole genome shotgun (WGS) entry which is preliminary data.</text>
</comment>